<accession>A0A7M2J131</accession>
<dbReference type="EMBL" id="CP063233">
    <property type="protein sequence ID" value="QOU03341.1"/>
    <property type="molecule type" value="Genomic_DNA"/>
</dbReference>
<organism evidence="2 3">
    <name type="scientific">Pseudomonas fluorescens</name>
    <dbReference type="NCBI Taxonomy" id="294"/>
    <lineage>
        <taxon>Bacteria</taxon>
        <taxon>Pseudomonadati</taxon>
        <taxon>Pseudomonadota</taxon>
        <taxon>Gammaproteobacteria</taxon>
        <taxon>Pseudomonadales</taxon>
        <taxon>Pseudomonadaceae</taxon>
        <taxon>Pseudomonas</taxon>
    </lineage>
</organism>
<keyword evidence="2" id="KW-0378">Hydrolase</keyword>
<name>A0A7M2J131_PSEFL</name>
<dbReference type="InterPro" id="IPR029058">
    <property type="entry name" value="AB_hydrolase_fold"/>
</dbReference>
<dbReference type="Proteomes" id="UP000593833">
    <property type="component" value="Chromosome"/>
</dbReference>
<dbReference type="SUPFAM" id="SSF53474">
    <property type="entry name" value="alpha/beta-Hydrolases"/>
    <property type="match status" value="1"/>
</dbReference>
<proteinExistence type="predicted"/>
<gene>
    <name evidence="2" type="ORF">IM720_21875</name>
</gene>
<evidence type="ECO:0000256" key="1">
    <source>
        <dbReference type="SAM" id="MobiDB-lite"/>
    </source>
</evidence>
<evidence type="ECO:0000313" key="2">
    <source>
        <dbReference type="EMBL" id="QOU03341.1"/>
    </source>
</evidence>
<protein>
    <submittedName>
        <fullName evidence="2">Alpha/beta fold hydrolase</fullName>
    </submittedName>
</protein>
<feature type="region of interest" description="Disordered" evidence="1">
    <location>
        <begin position="142"/>
        <end position="163"/>
    </location>
</feature>
<evidence type="ECO:0000313" key="3">
    <source>
        <dbReference type="Proteomes" id="UP000593833"/>
    </source>
</evidence>
<reference evidence="2 3" key="1">
    <citation type="submission" date="2020-10" db="EMBL/GenBank/DDBJ databases">
        <title>Complete genome sequence of a novel Pseudomonas fluorescens strain isolated from the flower of kumarahou (Pomaderris kumeraho).</title>
        <authorList>
            <person name="Summers M.C."/>
            <person name="Nowak V."/>
            <person name="Fairhurst M.J."/>
            <person name="Owen J.G."/>
            <person name="Gerth M.L."/>
            <person name="Patrick W.M."/>
        </authorList>
    </citation>
    <scope>NUCLEOTIDE SEQUENCE [LARGE SCALE GENOMIC DNA]</scope>
    <source>
        <strain evidence="2 3">KF1</strain>
    </source>
</reference>
<dbReference type="AlphaFoldDB" id="A0A7M2J131"/>
<dbReference type="GO" id="GO:0016787">
    <property type="term" value="F:hydrolase activity"/>
    <property type="evidence" value="ECO:0007669"/>
    <property type="project" value="UniProtKB-KW"/>
</dbReference>
<sequence>MSPLQSTGQLCSCKRGGQALQRFHGSWADGSSWSEVITRLQAAPTVLVGHSYAGSVVSDSGVNPKVSALVYVAARAQRSGRARRLPHPEPGRLPQVLRRRRATCQGPGALRRATTDRQDAVQWPNRECRLAHQTILVRRIYPRPDHQPGPRTLPRQAHERQHDRAAVEPLVAGIPRQGNHRSDPRSVRPPALSLLLRTCHDPVGWLFVSPGYCELTANDRATRP</sequence>